<protein>
    <recommendedName>
        <fullName evidence="5">EF-hand domain-containing protein</fullName>
    </recommendedName>
</protein>
<dbReference type="InterPro" id="IPR002048">
    <property type="entry name" value="EF_hand_dom"/>
</dbReference>
<evidence type="ECO:0000256" key="4">
    <source>
        <dbReference type="SAM" id="MobiDB-lite"/>
    </source>
</evidence>
<dbReference type="SUPFAM" id="SSF47473">
    <property type="entry name" value="EF-hand"/>
    <property type="match status" value="2"/>
</dbReference>
<dbReference type="GO" id="GO:0005509">
    <property type="term" value="F:calcium ion binding"/>
    <property type="evidence" value="ECO:0007669"/>
    <property type="project" value="InterPro"/>
</dbReference>
<dbReference type="Gene3D" id="1.10.238.10">
    <property type="entry name" value="EF-hand"/>
    <property type="match status" value="2"/>
</dbReference>
<dbReference type="GO" id="GO:0046914">
    <property type="term" value="F:transition metal ion binding"/>
    <property type="evidence" value="ECO:0007669"/>
    <property type="project" value="InterPro"/>
</dbReference>
<dbReference type="GO" id="GO:0048306">
    <property type="term" value="F:calcium-dependent protein binding"/>
    <property type="evidence" value="ECO:0007669"/>
    <property type="project" value="TreeGrafter"/>
</dbReference>
<dbReference type="Pfam" id="PF01023">
    <property type="entry name" value="S_100"/>
    <property type="match status" value="2"/>
</dbReference>
<dbReference type="PROSITE" id="PS50222">
    <property type="entry name" value="EF_HAND_2"/>
    <property type="match status" value="2"/>
</dbReference>
<dbReference type="SMART" id="SM01394">
    <property type="entry name" value="S_100"/>
    <property type="match status" value="2"/>
</dbReference>
<dbReference type="Pfam" id="PF13202">
    <property type="entry name" value="EF-hand_5"/>
    <property type="match status" value="2"/>
</dbReference>
<feature type="compositionally biased region" description="Polar residues" evidence="4">
    <location>
        <begin position="220"/>
        <end position="233"/>
    </location>
</feature>
<dbReference type="PROSITE" id="PS00018">
    <property type="entry name" value="EF_HAND_1"/>
    <property type="match status" value="2"/>
</dbReference>
<evidence type="ECO:0000256" key="1">
    <source>
        <dbReference type="ARBA" id="ARBA00022723"/>
    </source>
</evidence>
<evidence type="ECO:0000259" key="5">
    <source>
        <dbReference type="PROSITE" id="PS50222"/>
    </source>
</evidence>
<dbReference type="InterPro" id="IPR018247">
    <property type="entry name" value="EF_Hand_1_Ca_BS"/>
</dbReference>
<proteinExistence type="predicted"/>
<name>A0AAD3MSK4_LATJO</name>
<evidence type="ECO:0000256" key="3">
    <source>
        <dbReference type="SAM" id="Coils"/>
    </source>
</evidence>
<organism evidence="6 7">
    <name type="scientific">Lates japonicus</name>
    <name type="common">Japanese lates</name>
    <dbReference type="NCBI Taxonomy" id="270547"/>
    <lineage>
        <taxon>Eukaryota</taxon>
        <taxon>Metazoa</taxon>
        <taxon>Chordata</taxon>
        <taxon>Craniata</taxon>
        <taxon>Vertebrata</taxon>
        <taxon>Euteleostomi</taxon>
        <taxon>Actinopterygii</taxon>
        <taxon>Neopterygii</taxon>
        <taxon>Teleostei</taxon>
        <taxon>Neoteleostei</taxon>
        <taxon>Acanthomorphata</taxon>
        <taxon>Carangaria</taxon>
        <taxon>Carangaria incertae sedis</taxon>
        <taxon>Centropomidae</taxon>
        <taxon>Lates</taxon>
    </lineage>
</organism>
<dbReference type="InterPro" id="IPR013787">
    <property type="entry name" value="S100_Ca-bd_sub"/>
</dbReference>
<evidence type="ECO:0000256" key="2">
    <source>
        <dbReference type="ARBA" id="ARBA00022837"/>
    </source>
</evidence>
<dbReference type="InterPro" id="IPR011992">
    <property type="entry name" value="EF-hand-dom_pair"/>
</dbReference>
<feature type="coiled-coil region" evidence="3">
    <location>
        <begin position="322"/>
        <end position="357"/>
    </location>
</feature>
<keyword evidence="1" id="KW-0479">Metal-binding</keyword>
<dbReference type="GO" id="GO:0005615">
    <property type="term" value="C:extracellular space"/>
    <property type="evidence" value="ECO:0007669"/>
    <property type="project" value="TreeGrafter"/>
</dbReference>
<feature type="domain" description="EF-hand" evidence="5">
    <location>
        <begin position="46"/>
        <end position="81"/>
    </location>
</feature>
<keyword evidence="2" id="KW-0106">Calcium</keyword>
<dbReference type="InterPro" id="IPR034325">
    <property type="entry name" value="S-100_dom"/>
</dbReference>
<dbReference type="Proteomes" id="UP001279410">
    <property type="component" value="Unassembled WGS sequence"/>
</dbReference>
<comment type="caution">
    <text evidence="6">The sequence shown here is derived from an EMBL/GenBank/DDBJ whole genome shotgun (WGS) entry which is preliminary data.</text>
</comment>
<evidence type="ECO:0000313" key="6">
    <source>
        <dbReference type="EMBL" id="GLD59216.1"/>
    </source>
</evidence>
<feature type="region of interest" description="Disordered" evidence="4">
    <location>
        <begin position="215"/>
        <end position="280"/>
    </location>
</feature>
<feature type="compositionally biased region" description="Basic and acidic residues" evidence="4">
    <location>
        <begin position="234"/>
        <end position="280"/>
    </location>
</feature>
<dbReference type="EMBL" id="BRZM01000037">
    <property type="protein sequence ID" value="GLD59216.1"/>
    <property type="molecule type" value="Genomic_DNA"/>
</dbReference>
<keyword evidence="3" id="KW-0175">Coiled coil</keyword>
<dbReference type="SMART" id="SM00054">
    <property type="entry name" value="EFh"/>
    <property type="match status" value="2"/>
</dbReference>
<feature type="domain" description="EF-hand" evidence="5">
    <location>
        <begin position="172"/>
        <end position="207"/>
    </location>
</feature>
<dbReference type="AlphaFoldDB" id="A0AAD3MSK4"/>
<dbReference type="CDD" id="cd00213">
    <property type="entry name" value="S-100"/>
    <property type="match status" value="1"/>
</dbReference>
<keyword evidence="7" id="KW-1185">Reference proteome</keyword>
<dbReference type="PANTHER" id="PTHR11639:SF130">
    <property type="entry name" value="PROTEIN S100-A11"/>
    <property type="match status" value="1"/>
</dbReference>
<dbReference type="GO" id="GO:0048471">
    <property type="term" value="C:perinuclear region of cytoplasm"/>
    <property type="evidence" value="ECO:0007669"/>
    <property type="project" value="TreeGrafter"/>
</dbReference>
<evidence type="ECO:0000313" key="7">
    <source>
        <dbReference type="Proteomes" id="UP001279410"/>
    </source>
</evidence>
<accession>A0AAD3MSK4</accession>
<sequence length="360" mass="38199">METAIGTLVTQFKVFAGKDGSASTLSKDEFHNLVTSQLPNYVKNSGDTGVIDELMGSLDENNDGELTFSEFWQLIGKLASKQGGFNEVIPPAQSLLLVPADEAALQATSLASWRETVQITHDTVYDRGVMEAAIQTVVKVFLKSTKGKESLGKKEFQSLVKSQLSNILSDTDSKEAVSNMGQGLDANQDGKVGFEEYMKLVGYLAVSLSEQRSLAKEEPAQNSAAGQVAQSTTNKEEEKPEAKPEANQDAKEEAKPEANEEAKAEATAEVKVEPSADGKVEVKVEVKAEGEAAKEEPAAAAAAVTAAAEAAAAEATAAAVEVVVKEEEKVEETEKVEEAAEKVAAAVEEEVEKKTEEAAS</sequence>
<dbReference type="PANTHER" id="PTHR11639">
    <property type="entry name" value="S100 CALCIUM-BINDING PROTEIN"/>
    <property type="match status" value="1"/>
</dbReference>
<reference evidence="6" key="1">
    <citation type="submission" date="2022-08" db="EMBL/GenBank/DDBJ databases">
        <title>Genome sequencing of akame (Lates japonicus).</title>
        <authorList>
            <person name="Hashiguchi Y."/>
            <person name="Takahashi H."/>
        </authorList>
    </citation>
    <scope>NUCLEOTIDE SEQUENCE</scope>
    <source>
        <strain evidence="6">Kochi</strain>
    </source>
</reference>
<gene>
    <name evidence="6" type="ORF">AKAME5_001123200</name>
</gene>